<dbReference type="PANTHER" id="PTHR23500:SF334">
    <property type="entry name" value="CARRIER PROTEIN HEX6, PUTATIVE, EXPRESSED-RELATED"/>
    <property type="match status" value="1"/>
</dbReference>
<dbReference type="InterPro" id="IPR003663">
    <property type="entry name" value="Sugar/inositol_transpt"/>
</dbReference>
<evidence type="ECO:0000313" key="11">
    <source>
        <dbReference type="EMBL" id="KAF8730788.1"/>
    </source>
</evidence>
<dbReference type="SUPFAM" id="SSF103473">
    <property type="entry name" value="MFS general substrate transporter"/>
    <property type="match status" value="2"/>
</dbReference>
<evidence type="ECO:0000256" key="9">
    <source>
        <dbReference type="SAM" id="Phobius"/>
    </source>
</evidence>
<feature type="transmembrane region" description="Helical" evidence="9">
    <location>
        <begin position="228"/>
        <end position="249"/>
    </location>
</feature>
<dbReference type="InterPro" id="IPR044778">
    <property type="entry name" value="MFS_STP/MST-like_plant"/>
</dbReference>
<dbReference type="PANTHER" id="PTHR23500">
    <property type="entry name" value="SOLUTE CARRIER FAMILY 2, FACILITATED GLUCOSE TRANSPORTER"/>
    <property type="match status" value="1"/>
</dbReference>
<feature type="transmembrane region" description="Helical" evidence="9">
    <location>
        <begin position="261"/>
        <end position="281"/>
    </location>
</feature>
<protein>
    <recommendedName>
        <fullName evidence="10">Major facilitator superfamily (MFS) profile domain-containing protein</fullName>
    </recommendedName>
</protein>
<accession>A0A835F7I3</accession>
<evidence type="ECO:0000259" key="10">
    <source>
        <dbReference type="PROSITE" id="PS50850"/>
    </source>
</evidence>
<sequence>MSHYCQFNSELLTLFTSSLYIAGLLATLVASSVTRRFGRRTSMLIGGVLFIVGSAFGGAAINIPMLLLNRIFLGIGLGFSNQTIPLYLAEMAPPQYRGAINSGFELSLSLGILFANMVNYFVLKIKGGWGWRISLSMAAVPAAFLTISAIFLLETPSFMIQRDGNTNQARVLLQKLRGTTSVQKELDDLDNRPQGECVPPLRDGHTPQCNMCKILAMVVVDRTGRRKLLLGGGIVMLLSQFTVCAILAAKFKEHEDLDKGYAYLVLIVMCVFVAGYGWSWGPLTYLIPAEVCPLEIRSAGQSVVIAVNFFMTFVVGQTFLAILCHIKSATFVFFGVLICLVTLFVYLFLPETKKVPIEQMDHLWRKHWFWKNIVRREEEEEEEKQSKTITSLSS</sequence>
<dbReference type="InterPro" id="IPR036259">
    <property type="entry name" value="MFS_trans_sf"/>
</dbReference>
<evidence type="ECO:0000256" key="4">
    <source>
        <dbReference type="ARBA" id="ARBA00022597"/>
    </source>
</evidence>
<keyword evidence="12" id="KW-1185">Reference proteome</keyword>
<dbReference type="InterPro" id="IPR005829">
    <property type="entry name" value="Sugar_transporter_CS"/>
</dbReference>
<reference evidence="11" key="1">
    <citation type="submission" date="2020-07" db="EMBL/GenBank/DDBJ databases">
        <title>Genome sequence and genetic diversity analysis of an under-domesticated orphan crop, white fonio (Digitaria exilis).</title>
        <authorList>
            <person name="Bennetzen J.L."/>
            <person name="Chen S."/>
            <person name="Ma X."/>
            <person name="Wang X."/>
            <person name="Yssel A.E.J."/>
            <person name="Chaluvadi S.R."/>
            <person name="Johnson M."/>
            <person name="Gangashetty P."/>
            <person name="Hamidou F."/>
            <person name="Sanogo M.D."/>
            <person name="Zwaenepoel A."/>
            <person name="Wallace J."/>
            <person name="Van De Peer Y."/>
            <person name="Van Deynze A."/>
        </authorList>
    </citation>
    <scope>NUCLEOTIDE SEQUENCE</scope>
    <source>
        <tissue evidence="11">Leaves</tissue>
    </source>
</reference>
<dbReference type="OrthoDB" id="5296287at2759"/>
<dbReference type="EMBL" id="JACEFO010001613">
    <property type="protein sequence ID" value="KAF8730788.1"/>
    <property type="molecule type" value="Genomic_DNA"/>
</dbReference>
<evidence type="ECO:0000256" key="3">
    <source>
        <dbReference type="ARBA" id="ARBA00022448"/>
    </source>
</evidence>
<dbReference type="GO" id="GO:0015293">
    <property type="term" value="F:symporter activity"/>
    <property type="evidence" value="ECO:0007669"/>
    <property type="project" value="UniProtKB-KW"/>
</dbReference>
<comment type="subcellular location">
    <subcellularLocation>
        <location evidence="1">Membrane</location>
        <topology evidence="1">Multi-pass membrane protein</topology>
    </subcellularLocation>
</comment>
<feature type="transmembrane region" description="Helical" evidence="9">
    <location>
        <begin position="71"/>
        <end position="92"/>
    </location>
</feature>
<feature type="transmembrane region" description="Helical" evidence="9">
    <location>
        <begin position="43"/>
        <end position="65"/>
    </location>
</feature>
<feature type="transmembrane region" description="Helical" evidence="9">
    <location>
        <begin position="302"/>
        <end position="323"/>
    </location>
</feature>
<feature type="transmembrane region" description="Helical" evidence="9">
    <location>
        <begin position="104"/>
        <end position="123"/>
    </location>
</feature>
<evidence type="ECO:0000256" key="2">
    <source>
        <dbReference type="ARBA" id="ARBA00010992"/>
    </source>
</evidence>
<dbReference type="PROSITE" id="PS00217">
    <property type="entry name" value="SUGAR_TRANSPORT_2"/>
    <property type="match status" value="1"/>
</dbReference>
<dbReference type="Gene3D" id="1.20.1250.20">
    <property type="entry name" value="MFS general substrate transporter like domains"/>
    <property type="match status" value="2"/>
</dbReference>
<dbReference type="InterPro" id="IPR045262">
    <property type="entry name" value="STP/PLT_plant"/>
</dbReference>
<keyword evidence="5 9" id="KW-0812">Transmembrane</keyword>
<dbReference type="AlphaFoldDB" id="A0A835F7I3"/>
<evidence type="ECO:0000313" key="12">
    <source>
        <dbReference type="Proteomes" id="UP000636709"/>
    </source>
</evidence>
<evidence type="ECO:0000256" key="6">
    <source>
        <dbReference type="ARBA" id="ARBA00022847"/>
    </source>
</evidence>
<keyword evidence="6" id="KW-0769">Symport</keyword>
<gene>
    <name evidence="11" type="ORF">HU200_016651</name>
</gene>
<dbReference type="InterPro" id="IPR020846">
    <property type="entry name" value="MFS_dom"/>
</dbReference>
<keyword evidence="8 9" id="KW-0472">Membrane</keyword>
<comment type="similarity">
    <text evidence="2">Belongs to the major facilitator superfamily. Sugar transporter (TC 2.A.1.1) family.</text>
</comment>
<dbReference type="GO" id="GO:0015145">
    <property type="term" value="F:monosaccharide transmembrane transporter activity"/>
    <property type="evidence" value="ECO:0007669"/>
    <property type="project" value="InterPro"/>
</dbReference>
<feature type="transmembrane region" description="Helical" evidence="9">
    <location>
        <begin position="12"/>
        <end position="31"/>
    </location>
</feature>
<dbReference type="Proteomes" id="UP000636709">
    <property type="component" value="Unassembled WGS sequence"/>
</dbReference>
<keyword evidence="7 9" id="KW-1133">Transmembrane helix</keyword>
<dbReference type="PRINTS" id="PR00171">
    <property type="entry name" value="SUGRTRNSPORT"/>
</dbReference>
<feature type="transmembrane region" description="Helical" evidence="9">
    <location>
        <begin position="329"/>
        <end position="349"/>
    </location>
</feature>
<feature type="domain" description="Major facilitator superfamily (MFS) profile" evidence="10">
    <location>
        <begin position="1"/>
        <end position="353"/>
    </location>
</feature>
<keyword evidence="4" id="KW-0762">Sugar transport</keyword>
<dbReference type="CDD" id="cd17361">
    <property type="entry name" value="MFS_STP"/>
    <property type="match status" value="1"/>
</dbReference>
<name>A0A835F7I3_9POAL</name>
<comment type="caution">
    <text evidence="11">The sequence shown here is derived from an EMBL/GenBank/DDBJ whole genome shotgun (WGS) entry which is preliminary data.</text>
</comment>
<evidence type="ECO:0000256" key="7">
    <source>
        <dbReference type="ARBA" id="ARBA00022989"/>
    </source>
</evidence>
<dbReference type="InterPro" id="IPR005828">
    <property type="entry name" value="MFS_sugar_transport-like"/>
</dbReference>
<evidence type="ECO:0000256" key="8">
    <source>
        <dbReference type="ARBA" id="ARBA00023136"/>
    </source>
</evidence>
<dbReference type="GO" id="GO:0016020">
    <property type="term" value="C:membrane"/>
    <property type="evidence" value="ECO:0007669"/>
    <property type="project" value="UniProtKB-SubCell"/>
</dbReference>
<keyword evidence="3" id="KW-0813">Transport</keyword>
<evidence type="ECO:0000256" key="5">
    <source>
        <dbReference type="ARBA" id="ARBA00022692"/>
    </source>
</evidence>
<proteinExistence type="inferred from homology"/>
<feature type="transmembrane region" description="Helical" evidence="9">
    <location>
        <begin position="129"/>
        <end position="153"/>
    </location>
</feature>
<dbReference type="Pfam" id="PF00083">
    <property type="entry name" value="Sugar_tr"/>
    <property type="match status" value="2"/>
</dbReference>
<evidence type="ECO:0000256" key="1">
    <source>
        <dbReference type="ARBA" id="ARBA00004141"/>
    </source>
</evidence>
<dbReference type="PROSITE" id="PS50850">
    <property type="entry name" value="MFS"/>
    <property type="match status" value="1"/>
</dbReference>
<organism evidence="11 12">
    <name type="scientific">Digitaria exilis</name>
    <dbReference type="NCBI Taxonomy" id="1010633"/>
    <lineage>
        <taxon>Eukaryota</taxon>
        <taxon>Viridiplantae</taxon>
        <taxon>Streptophyta</taxon>
        <taxon>Embryophyta</taxon>
        <taxon>Tracheophyta</taxon>
        <taxon>Spermatophyta</taxon>
        <taxon>Magnoliopsida</taxon>
        <taxon>Liliopsida</taxon>
        <taxon>Poales</taxon>
        <taxon>Poaceae</taxon>
        <taxon>PACMAD clade</taxon>
        <taxon>Panicoideae</taxon>
        <taxon>Panicodae</taxon>
        <taxon>Paniceae</taxon>
        <taxon>Anthephorinae</taxon>
        <taxon>Digitaria</taxon>
    </lineage>
</organism>